<proteinExistence type="predicted"/>
<dbReference type="AlphaFoldDB" id="A0A1T5CW41"/>
<accession>A0A1T5CW41</accession>
<organism evidence="1 2">
    <name type="scientific">Soonwooa buanensis</name>
    <dbReference type="NCBI Taxonomy" id="619805"/>
    <lineage>
        <taxon>Bacteria</taxon>
        <taxon>Pseudomonadati</taxon>
        <taxon>Bacteroidota</taxon>
        <taxon>Flavobacteriia</taxon>
        <taxon>Flavobacteriales</taxon>
        <taxon>Weeksellaceae</taxon>
        <taxon>Chryseobacterium group</taxon>
        <taxon>Soonwooa</taxon>
    </lineage>
</organism>
<reference evidence="1 2" key="1">
    <citation type="submission" date="2017-02" db="EMBL/GenBank/DDBJ databases">
        <authorList>
            <person name="Peterson S.W."/>
        </authorList>
    </citation>
    <scope>NUCLEOTIDE SEQUENCE [LARGE SCALE GENOMIC DNA]</scope>
    <source>
        <strain evidence="1 2">DSM 22323</strain>
    </source>
</reference>
<protein>
    <submittedName>
        <fullName evidence="1">Uncharacterized protein</fullName>
    </submittedName>
</protein>
<keyword evidence="2" id="KW-1185">Reference proteome</keyword>
<dbReference type="EMBL" id="FUYZ01000001">
    <property type="protein sequence ID" value="SKB63573.1"/>
    <property type="molecule type" value="Genomic_DNA"/>
</dbReference>
<evidence type="ECO:0000313" key="2">
    <source>
        <dbReference type="Proteomes" id="UP000191112"/>
    </source>
</evidence>
<gene>
    <name evidence="1" type="ORF">SAMN05660477_00401</name>
</gene>
<name>A0A1T5CW41_9FLAO</name>
<dbReference type="STRING" id="619805.SAMN05660477_00401"/>
<dbReference type="RefSeq" id="WP_079665689.1">
    <property type="nucleotide sequence ID" value="NZ_FUYZ01000001.1"/>
</dbReference>
<evidence type="ECO:0000313" key="1">
    <source>
        <dbReference type="EMBL" id="SKB63573.1"/>
    </source>
</evidence>
<sequence>MEIHIDYNSDSLSKYYDRFYYKFDCCKTFIDFELVNKAYIKNRYNHGTFHDFMRLLNIEFDRKQLEKEYETAFNVLQMCEKWEDIILTKDIFPKIQFDIIIDSLTTADEIKLKDLVLNIDDDLLNYLFPPNNFNDRTCVRKTRSLRQSNDFIIPRIEKKFQNNVGKYFKIDVNDFFAIPFSEENLRIVEDYYKKAHN</sequence>
<dbReference type="Proteomes" id="UP000191112">
    <property type="component" value="Unassembled WGS sequence"/>
</dbReference>